<dbReference type="Pfam" id="PF00112">
    <property type="entry name" value="Peptidase_C1"/>
    <property type="match status" value="1"/>
</dbReference>
<dbReference type="InterPro" id="IPR013201">
    <property type="entry name" value="Prot_inhib_I29"/>
</dbReference>
<accession>A0A9N9TPC0</accession>
<evidence type="ECO:0000256" key="2">
    <source>
        <dbReference type="ARBA" id="ARBA00023157"/>
    </source>
</evidence>
<dbReference type="SUPFAM" id="SSF54001">
    <property type="entry name" value="Cysteine proteinases"/>
    <property type="match status" value="1"/>
</dbReference>
<dbReference type="SMART" id="SM00645">
    <property type="entry name" value="Pept_C1"/>
    <property type="match status" value="1"/>
</dbReference>
<feature type="domain" description="Cathepsin propeptide inhibitor" evidence="4">
    <location>
        <begin position="20"/>
        <end position="80"/>
    </location>
</feature>
<comment type="similarity">
    <text evidence="1">Belongs to the peptidase C1 family.</text>
</comment>
<dbReference type="InterPro" id="IPR025660">
    <property type="entry name" value="Pept_his_AS"/>
</dbReference>
<dbReference type="FunFam" id="3.90.70.10:FF:000332">
    <property type="entry name" value="Cathepsin L1"/>
    <property type="match status" value="1"/>
</dbReference>
<dbReference type="Gene3D" id="3.90.70.10">
    <property type="entry name" value="Cysteine proteinases"/>
    <property type="match status" value="1"/>
</dbReference>
<organism evidence="5 6">
    <name type="scientific">Phyllotreta striolata</name>
    <name type="common">Striped flea beetle</name>
    <name type="synonym">Crioceris striolata</name>
    <dbReference type="NCBI Taxonomy" id="444603"/>
    <lineage>
        <taxon>Eukaryota</taxon>
        <taxon>Metazoa</taxon>
        <taxon>Ecdysozoa</taxon>
        <taxon>Arthropoda</taxon>
        <taxon>Hexapoda</taxon>
        <taxon>Insecta</taxon>
        <taxon>Pterygota</taxon>
        <taxon>Neoptera</taxon>
        <taxon>Endopterygota</taxon>
        <taxon>Coleoptera</taxon>
        <taxon>Polyphaga</taxon>
        <taxon>Cucujiformia</taxon>
        <taxon>Chrysomeloidea</taxon>
        <taxon>Chrysomelidae</taxon>
        <taxon>Galerucinae</taxon>
        <taxon>Alticini</taxon>
        <taxon>Phyllotreta</taxon>
    </lineage>
</organism>
<sequence>MIMMNMPRSSNFGSSVLDEWEGFKSQHNKLYKNIEDENLHFGIFQETLKKIEDHNANYRAGLTSYLMGVNKFSDLTPEEFSKFLGLNSCENLLGNSLGENRSIRFEEHISSTDRTLPDRIDWRQKEAVLRVKTQVDKTCWAFAATGAFEGQNAIIHGKKIPLSEQELIDNCLSYGSSRRNGGDLIHAYQYVFHYGIQSEESYINKQQEEPVLHIEGYKTVKDTVKDLKDAVAFVGPVAVAMFADENTFKHYGTEFWDLYYNPDVKLNHAVLIVGYDQEPKPHWIVKNSWGADWGDNGYFKANIGTDSTNFARFGTYPIIK</sequence>
<dbReference type="EMBL" id="OU900107">
    <property type="protein sequence ID" value="CAG9857753.1"/>
    <property type="molecule type" value="Genomic_DNA"/>
</dbReference>
<name>A0A9N9TPC0_PHYSR</name>
<dbReference type="InterPro" id="IPR000668">
    <property type="entry name" value="Peptidase_C1A_C"/>
</dbReference>
<feature type="domain" description="Peptidase C1A papain C-terminal" evidence="3">
    <location>
        <begin position="116"/>
        <end position="318"/>
    </location>
</feature>
<dbReference type="InterPro" id="IPR038765">
    <property type="entry name" value="Papain-like_cys_pep_sf"/>
</dbReference>
<dbReference type="PROSITE" id="PS00639">
    <property type="entry name" value="THIOL_PROTEASE_HIS"/>
    <property type="match status" value="1"/>
</dbReference>
<evidence type="ECO:0000313" key="6">
    <source>
        <dbReference type="Proteomes" id="UP001153712"/>
    </source>
</evidence>
<keyword evidence="6" id="KW-1185">Reference proteome</keyword>
<dbReference type="AlphaFoldDB" id="A0A9N9TPC0"/>
<evidence type="ECO:0000259" key="4">
    <source>
        <dbReference type="SMART" id="SM00848"/>
    </source>
</evidence>
<gene>
    <name evidence="5" type="ORF">PHYEVI_LOCUS4153</name>
</gene>
<keyword evidence="2" id="KW-1015">Disulfide bond</keyword>
<dbReference type="OrthoDB" id="10253408at2759"/>
<dbReference type="GO" id="GO:0008234">
    <property type="term" value="F:cysteine-type peptidase activity"/>
    <property type="evidence" value="ECO:0007669"/>
    <property type="project" value="InterPro"/>
</dbReference>
<evidence type="ECO:0000259" key="3">
    <source>
        <dbReference type="SMART" id="SM00645"/>
    </source>
</evidence>
<dbReference type="InterPro" id="IPR039417">
    <property type="entry name" value="Peptidase_C1A_papain-like"/>
</dbReference>
<dbReference type="Pfam" id="PF08246">
    <property type="entry name" value="Inhibitor_I29"/>
    <property type="match status" value="1"/>
</dbReference>
<dbReference type="InterPro" id="IPR013128">
    <property type="entry name" value="Peptidase_C1A"/>
</dbReference>
<dbReference type="GO" id="GO:0006508">
    <property type="term" value="P:proteolysis"/>
    <property type="evidence" value="ECO:0007669"/>
    <property type="project" value="InterPro"/>
</dbReference>
<dbReference type="Gene3D" id="1.10.287.2250">
    <property type="match status" value="1"/>
</dbReference>
<evidence type="ECO:0000313" key="5">
    <source>
        <dbReference type="EMBL" id="CAG9857753.1"/>
    </source>
</evidence>
<dbReference type="Proteomes" id="UP001153712">
    <property type="component" value="Chromosome 14"/>
</dbReference>
<protein>
    <submittedName>
        <fullName evidence="5">Uncharacterized protein</fullName>
    </submittedName>
</protein>
<dbReference type="SMART" id="SM00848">
    <property type="entry name" value="Inhibitor_I29"/>
    <property type="match status" value="1"/>
</dbReference>
<evidence type="ECO:0000256" key="1">
    <source>
        <dbReference type="ARBA" id="ARBA00008455"/>
    </source>
</evidence>
<reference evidence="5" key="1">
    <citation type="submission" date="2022-01" db="EMBL/GenBank/DDBJ databases">
        <authorList>
            <person name="King R."/>
        </authorList>
    </citation>
    <scope>NUCLEOTIDE SEQUENCE</scope>
</reference>
<proteinExistence type="inferred from homology"/>
<dbReference type="CDD" id="cd02248">
    <property type="entry name" value="Peptidase_C1A"/>
    <property type="match status" value="1"/>
</dbReference>
<dbReference type="PANTHER" id="PTHR12411">
    <property type="entry name" value="CYSTEINE PROTEASE FAMILY C1-RELATED"/>
    <property type="match status" value="1"/>
</dbReference>